<feature type="domain" description="Ubiquitin-like" evidence="2">
    <location>
        <begin position="567"/>
        <end position="639"/>
    </location>
</feature>
<comment type="caution">
    <text evidence="3">The sequence shown here is derived from an EMBL/GenBank/DDBJ whole genome shotgun (WGS) entry which is preliminary data.</text>
</comment>
<dbReference type="Gene3D" id="3.10.20.90">
    <property type="entry name" value="Phosphatidylinositol 3-kinase Catalytic Subunit, Chain A, domain 1"/>
    <property type="match status" value="1"/>
</dbReference>
<feature type="region of interest" description="Disordered" evidence="1">
    <location>
        <begin position="309"/>
        <end position="328"/>
    </location>
</feature>
<dbReference type="InterPro" id="IPR029071">
    <property type="entry name" value="Ubiquitin-like_domsf"/>
</dbReference>
<dbReference type="EMBL" id="AZHD01000012">
    <property type="protein sequence ID" value="OAA58522.1"/>
    <property type="molecule type" value="Genomic_DNA"/>
</dbReference>
<name>A0A167REQ8_9HYPO</name>
<evidence type="ECO:0000259" key="2">
    <source>
        <dbReference type="PROSITE" id="PS50053"/>
    </source>
</evidence>
<feature type="region of interest" description="Disordered" evidence="1">
    <location>
        <begin position="333"/>
        <end position="372"/>
    </location>
</feature>
<evidence type="ECO:0000256" key="1">
    <source>
        <dbReference type="SAM" id="MobiDB-lite"/>
    </source>
</evidence>
<proteinExistence type="predicted"/>
<feature type="region of interest" description="Disordered" evidence="1">
    <location>
        <begin position="72"/>
        <end position="287"/>
    </location>
</feature>
<dbReference type="PROSITE" id="PS50053">
    <property type="entry name" value="UBIQUITIN_2"/>
    <property type="match status" value="1"/>
</dbReference>
<feature type="compositionally biased region" description="Basic and acidic residues" evidence="1">
    <location>
        <begin position="166"/>
        <end position="181"/>
    </location>
</feature>
<feature type="compositionally biased region" description="Acidic residues" evidence="1">
    <location>
        <begin position="517"/>
        <end position="528"/>
    </location>
</feature>
<feature type="compositionally biased region" description="Basic and acidic residues" evidence="1">
    <location>
        <begin position="245"/>
        <end position="254"/>
    </location>
</feature>
<feature type="compositionally biased region" description="Basic and acidic residues" evidence="1">
    <location>
        <begin position="103"/>
        <end position="112"/>
    </location>
</feature>
<dbReference type="InterPro" id="IPR000626">
    <property type="entry name" value="Ubiquitin-like_dom"/>
</dbReference>
<feature type="region of interest" description="Disordered" evidence="1">
    <location>
        <begin position="517"/>
        <end position="562"/>
    </location>
</feature>
<dbReference type="Pfam" id="PF11976">
    <property type="entry name" value="Rad60-SLD"/>
    <property type="match status" value="1"/>
</dbReference>
<evidence type="ECO:0000313" key="3">
    <source>
        <dbReference type="EMBL" id="OAA58522.1"/>
    </source>
</evidence>
<dbReference type="SUPFAM" id="SSF54236">
    <property type="entry name" value="Ubiquitin-like"/>
    <property type="match status" value="1"/>
</dbReference>
<dbReference type="AlphaFoldDB" id="A0A167REQ8"/>
<sequence length="639" mass="68425">MSTGAAPAKKKPLLFKRRAVPVAATNATAHAAGDPDDASSNLASTAKNSFVSAADSSVGNGGVDLFRRSKQFFPKALEEQSRRLKAEKRRKQQAAAGTAGKTTKREPAEPRETSSTPPPSPSRSGHDVKRRKVSPEVGDAGTSAERRPTPDGASLSPTASPAPQRTVDKGKGRAVDYHDVNAHIVFASESAPARSPSLNPEAYHDEDEDDPHGFYGHRGRRKPAAMGADVTVADAPIRADEEDNEGQRAIKLEILDDEEEEEEKKKKDGDDDDDDDDDSIEDAIDPEFEEYIIRARARDAAARAAQAAHEAAGGSTVLSPGATRAEERTAASGLFPASQETTTAASTPTATQTQTQAQMQTPTPPSPARPPADQHYRIFITPHLPAPVPPLIANVRMDQKMVHVHNAFVAHARSKGLPLTDEEAAAAVLTWKGNKIYSWTTGSSLGIRPDAHGRFRDEGEVPGPGAVHYHHRHGQPAGFVSGGLHLEFWTEALYNAYLIEQEKRRLRNLGELVEEDLASGDDDNDADGVDGSARVGGAAHATGDPSSGVGANGGAPSSAAAEAPQRIRLVLKSRDYEKLNITAYSNTTVATLIAAFREQRQIGLDKTVAIYWDGDRLDEDTTVGEAEIEDMESVEVHIH</sequence>
<reference evidence="3 4" key="1">
    <citation type="journal article" date="2016" name="Genome Biol. Evol.">
        <title>Divergent and convergent evolution of fungal pathogenicity.</title>
        <authorList>
            <person name="Shang Y."/>
            <person name="Xiao G."/>
            <person name="Zheng P."/>
            <person name="Cen K."/>
            <person name="Zhan S."/>
            <person name="Wang C."/>
        </authorList>
    </citation>
    <scope>NUCLEOTIDE SEQUENCE [LARGE SCALE GENOMIC DNA]</scope>
    <source>
        <strain evidence="3 4">RCEF 264</strain>
    </source>
</reference>
<evidence type="ECO:0000313" key="4">
    <source>
        <dbReference type="Proteomes" id="UP000076874"/>
    </source>
</evidence>
<keyword evidence="4" id="KW-1185">Reference proteome</keyword>
<feature type="compositionally biased region" description="Low complexity" evidence="1">
    <location>
        <begin position="336"/>
        <end position="361"/>
    </location>
</feature>
<protein>
    <submittedName>
        <fullName evidence="3">Small ubiquitin-related modifier, SUMO</fullName>
    </submittedName>
</protein>
<feature type="compositionally biased region" description="Acidic residues" evidence="1">
    <location>
        <begin position="270"/>
        <end position="287"/>
    </location>
</feature>
<accession>A0A167REQ8</accession>
<dbReference type="Proteomes" id="UP000076874">
    <property type="component" value="Unassembled WGS sequence"/>
</dbReference>
<dbReference type="InterPro" id="IPR022617">
    <property type="entry name" value="Rad60/SUMO-like_dom"/>
</dbReference>
<feature type="compositionally biased region" description="Low complexity" evidence="1">
    <location>
        <begin position="545"/>
        <end position="562"/>
    </location>
</feature>
<organism evidence="3 4">
    <name type="scientific">Niveomyces insectorum RCEF 264</name>
    <dbReference type="NCBI Taxonomy" id="1081102"/>
    <lineage>
        <taxon>Eukaryota</taxon>
        <taxon>Fungi</taxon>
        <taxon>Dikarya</taxon>
        <taxon>Ascomycota</taxon>
        <taxon>Pezizomycotina</taxon>
        <taxon>Sordariomycetes</taxon>
        <taxon>Hypocreomycetidae</taxon>
        <taxon>Hypocreales</taxon>
        <taxon>Cordycipitaceae</taxon>
        <taxon>Niveomyces</taxon>
    </lineage>
</organism>
<gene>
    <name evidence="3" type="ORF">SPI_06595</name>
</gene>
<dbReference type="OrthoDB" id="3365399at2759"/>